<gene>
    <name evidence="2" type="ORF">VKT23_004617</name>
    <name evidence="3" type="ORF">VKT23_004623</name>
</gene>
<dbReference type="Proteomes" id="UP001498398">
    <property type="component" value="Unassembled WGS sequence"/>
</dbReference>
<name>A0ABR1JXT0_9AGAR</name>
<evidence type="ECO:0000313" key="4">
    <source>
        <dbReference type="Proteomes" id="UP001498398"/>
    </source>
</evidence>
<reference evidence="3 4" key="1">
    <citation type="submission" date="2024-01" db="EMBL/GenBank/DDBJ databases">
        <title>A draft genome for the cacao thread blight pathogen Marasmiellus scandens.</title>
        <authorList>
            <person name="Baruah I.K."/>
            <person name="Leung J."/>
            <person name="Bukari Y."/>
            <person name="Amoako-Attah I."/>
            <person name="Meinhardt L.W."/>
            <person name="Bailey B.A."/>
            <person name="Cohen S.P."/>
        </authorList>
    </citation>
    <scope>NUCLEOTIDE SEQUENCE [LARGE SCALE GENOMIC DNA]</scope>
    <source>
        <strain evidence="3 4">GH-19</strain>
    </source>
</reference>
<sequence>MNLIPRLYRNFRNIPADGVALSSGTNQERSSPLSDAVTSFSDTCSSTSHDEPSPSNSSHSAGRLSPSQTFSGSSQASSDQDNVSRPPEVELPLPSISTSQPSQEVFSEPADAGQECTHRIIPRPPEIDQDSTHRCLPDFGRELLSKMKVNFMQQGAHSKAHALFQKRVWYLVQELLDESLPLERQDQTQVALLREKLADEYPILYSCEQLWAVDVMLQRQIMDANMNARRRHFYRHELFDLTPKKGRSSGAKKNRNGKRGRNAKASGSTAAN</sequence>
<feature type="region of interest" description="Disordered" evidence="1">
    <location>
        <begin position="244"/>
        <end position="272"/>
    </location>
</feature>
<feature type="compositionally biased region" description="Basic residues" evidence="1">
    <location>
        <begin position="244"/>
        <end position="262"/>
    </location>
</feature>
<dbReference type="EMBL" id="JBANRG010000004">
    <property type="protein sequence ID" value="KAK7467564.1"/>
    <property type="molecule type" value="Genomic_DNA"/>
</dbReference>
<protein>
    <submittedName>
        <fullName evidence="3">Uncharacterized protein</fullName>
    </submittedName>
</protein>
<accession>A0ABR1JXT0</accession>
<evidence type="ECO:0000313" key="3">
    <source>
        <dbReference type="EMBL" id="KAK7467570.1"/>
    </source>
</evidence>
<organism evidence="3 4">
    <name type="scientific">Marasmiellus scandens</name>
    <dbReference type="NCBI Taxonomy" id="2682957"/>
    <lineage>
        <taxon>Eukaryota</taxon>
        <taxon>Fungi</taxon>
        <taxon>Dikarya</taxon>
        <taxon>Basidiomycota</taxon>
        <taxon>Agaricomycotina</taxon>
        <taxon>Agaricomycetes</taxon>
        <taxon>Agaricomycetidae</taxon>
        <taxon>Agaricales</taxon>
        <taxon>Marasmiineae</taxon>
        <taxon>Omphalotaceae</taxon>
        <taxon>Marasmiellus</taxon>
    </lineage>
</organism>
<feature type="region of interest" description="Disordered" evidence="1">
    <location>
        <begin position="22"/>
        <end position="114"/>
    </location>
</feature>
<feature type="compositionally biased region" description="Low complexity" evidence="1">
    <location>
        <begin position="65"/>
        <end position="80"/>
    </location>
</feature>
<feature type="compositionally biased region" description="Polar residues" evidence="1">
    <location>
        <begin position="95"/>
        <end position="105"/>
    </location>
</feature>
<dbReference type="EMBL" id="JBANRG010000004">
    <property type="protein sequence ID" value="KAK7467570.1"/>
    <property type="molecule type" value="Genomic_DNA"/>
</dbReference>
<evidence type="ECO:0000313" key="2">
    <source>
        <dbReference type="EMBL" id="KAK7467564.1"/>
    </source>
</evidence>
<comment type="caution">
    <text evidence="3">The sequence shown here is derived from an EMBL/GenBank/DDBJ whole genome shotgun (WGS) entry which is preliminary data.</text>
</comment>
<proteinExistence type="predicted"/>
<feature type="compositionally biased region" description="Polar residues" evidence="1">
    <location>
        <begin position="22"/>
        <end position="60"/>
    </location>
</feature>
<evidence type="ECO:0000256" key="1">
    <source>
        <dbReference type="SAM" id="MobiDB-lite"/>
    </source>
</evidence>
<keyword evidence="4" id="KW-1185">Reference proteome</keyword>